<accession>A0ACB7TM25</accession>
<keyword evidence="2" id="KW-1185">Reference proteome</keyword>
<protein>
    <submittedName>
        <fullName evidence="1">Uncharacterized protein</fullName>
    </submittedName>
</protein>
<dbReference type="Proteomes" id="UP000821845">
    <property type="component" value="Chromosome 1"/>
</dbReference>
<gene>
    <name evidence="1" type="ORF">HPB50_018537</name>
</gene>
<name>A0ACB7TM25_HYAAI</name>
<evidence type="ECO:0000313" key="2">
    <source>
        <dbReference type="Proteomes" id="UP000821845"/>
    </source>
</evidence>
<organism evidence="1 2">
    <name type="scientific">Hyalomma asiaticum</name>
    <name type="common">Tick</name>
    <dbReference type="NCBI Taxonomy" id="266040"/>
    <lineage>
        <taxon>Eukaryota</taxon>
        <taxon>Metazoa</taxon>
        <taxon>Ecdysozoa</taxon>
        <taxon>Arthropoda</taxon>
        <taxon>Chelicerata</taxon>
        <taxon>Arachnida</taxon>
        <taxon>Acari</taxon>
        <taxon>Parasitiformes</taxon>
        <taxon>Ixodida</taxon>
        <taxon>Ixodoidea</taxon>
        <taxon>Ixodidae</taxon>
        <taxon>Hyalomminae</taxon>
        <taxon>Hyalomma</taxon>
    </lineage>
</organism>
<reference evidence="1" key="1">
    <citation type="submission" date="2020-05" db="EMBL/GenBank/DDBJ databases">
        <title>Large-scale comparative analyses of tick genomes elucidate their genetic diversity and vector capacities.</title>
        <authorList>
            <person name="Jia N."/>
            <person name="Wang J."/>
            <person name="Shi W."/>
            <person name="Du L."/>
            <person name="Sun Y."/>
            <person name="Zhan W."/>
            <person name="Jiang J."/>
            <person name="Wang Q."/>
            <person name="Zhang B."/>
            <person name="Ji P."/>
            <person name="Sakyi L.B."/>
            <person name="Cui X."/>
            <person name="Yuan T."/>
            <person name="Jiang B."/>
            <person name="Yang W."/>
            <person name="Lam T.T.-Y."/>
            <person name="Chang Q."/>
            <person name="Ding S."/>
            <person name="Wang X."/>
            <person name="Zhu J."/>
            <person name="Ruan X."/>
            <person name="Zhao L."/>
            <person name="Wei J."/>
            <person name="Que T."/>
            <person name="Du C."/>
            <person name="Cheng J."/>
            <person name="Dai P."/>
            <person name="Han X."/>
            <person name="Huang E."/>
            <person name="Gao Y."/>
            <person name="Liu J."/>
            <person name="Shao H."/>
            <person name="Ye R."/>
            <person name="Li L."/>
            <person name="Wei W."/>
            <person name="Wang X."/>
            <person name="Wang C."/>
            <person name="Yang T."/>
            <person name="Huo Q."/>
            <person name="Li W."/>
            <person name="Guo W."/>
            <person name="Chen H."/>
            <person name="Zhou L."/>
            <person name="Ni X."/>
            <person name="Tian J."/>
            <person name="Zhou Y."/>
            <person name="Sheng Y."/>
            <person name="Liu T."/>
            <person name="Pan Y."/>
            <person name="Xia L."/>
            <person name="Li J."/>
            <person name="Zhao F."/>
            <person name="Cao W."/>
        </authorList>
    </citation>
    <scope>NUCLEOTIDE SEQUENCE</scope>
    <source>
        <strain evidence="1">Hyas-2018</strain>
    </source>
</reference>
<proteinExistence type="predicted"/>
<sequence>MLLLRADKGWGRKTTRGHRALARRRGGGIKVDLSRRAKQGQGRDVNKTLLVLTQRYDPIKCILLIHFTTDTELRHPCGGDSSVPRAGCLHSGHRTTGELTAHLESPSLGTGLTSVVAVLHITAVTKCRKCAADKRRQPGSSARSYRAIVSRQQQRKAPTTAIAYASGGRLAPNGTSSNNGRRWTRLVMRKEPGNRAARAGEDTSRRDLLV</sequence>
<dbReference type="EMBL" id="CM023481">
    <property type="protein sequence ID" value="KAH6947382.1"/>
    <property type="molecule type" value="Genomic_DNA"/>
</dbReference>
<evidence type="ECO:0000313" key="1">
    <source>
        <dbReference type="EMBL" id="KAH6947382.1"/>
    </source>
</evidence>
<comment type="caution">
    <text evidence="1">The sequence shown here is derived from an EMBL/GenBank/DDBJ whole genome shotgun (WGS) entry which is preliminary data.</text>
</comment>